<protein>
    <submittedName>
        <fullName evidence="1">Uncharacterized protein</fullName>
    </submittedName>
</protein>
<sequence>MELEMAAARRRRSLSAEVVERLRVSPLTGEDTHPTALEMRRQALWIDIQTLRKRLDELSEKLEILTDGS</sequence>
<dbReference type="EMBL" id="JAPKNK010000006">
    <property type="protein sequence ID" value="MCX5570641.1"/>
    <property type="molecule type" value="Genomic_DNA"/>
</dbReference>
<evidence type="ECO:0000313" key="2">
    <source>
        <dbReference type="Proteomes" id="UP001144805"/>
    </source>
</evidence>
<gene>
    <name evidence="1" type="ORF">OSH07_15635</name>
</gene>
<proteinExistence type="predicted"/>
<dbReference type="RefSeq" id="WP_266339600.1">
    <property type="nucleotide sequence ID" value="NZ_JAPKNK010000006.1"/>
</dbReference>
<reference evidence="1" key="1">
    <citation type="submission" date="2022-11" db="EMBL/GenBank/DDBJ databases">
        <title>Biodiversity and phylogenetic relationships of bacteria.</title>
        <authorList>
            <person name="Machado R.A.R."/>
            <person name="Bhat A."/>
            <person name="Loulou A."/>
            <person name="Kallel S."/>
        </authorList>
    </citation>
    <scope>NUCLEOTIDE SEQUENCE</scope>
    <source>
        <strain evidence="1">K-TC2</strain>
    </source>
</reference>
<comment type="caution">
    <text evidence="1">The sequence shown here is derived from an EMBL/GenBank/DDBJ whole genome shotgun (WGS) entry which is preliminary data.</text>
</comment>
<name>A0A9X3E2P9_9HYPH</name>
<dbReference type="Proteomes" id="UP001144805">
    <property type="component" value="Unassembled WGS sequence"/>
</dbReference>
<accession>A0A9X3E2P9</accession>
<dbReference type="AlphaFoldDB" id="A0A9X3E2P9"/>
<keyword evidence="2" id="KW-1185">Reference proteome</keyword>
<evidence type="ECO:0000313" key="1">
    <source>
        <dbReference type="EMBL" id="MCX5570641.1"/>
    </source>
</evidence>
<organism evidence="1 2">
    <name type="scientific">Kaistia nematophila</name>
    <dbReference type="NCBI Taxonomy" id="2994654"/>
    <lineage>
        <taxon>Bacteria</taxon>
        <taxon>Pseudomonadati</taxon>
        <taxon>Pseudomonadota</taxon>
        <taxon>Alphaproteobacteria</taxon>
        <taxon>Hyphomicrobiales</taxon>
        <taxon>Kaistiaceae</taxon>
        <taxon>Kaistia</taxon>
    </lineage>
</organism>